<dbReference type="AlphaFoldDB" id="A0A2T0B1F5"/>
<keyword evidence="5" id="KW-1185">Reference proteome</keyword>
<feature type="chain" id="PRO_5015710793" evidence="2">
    <location>
        <begin position="22"/>
        <end position="271"/>
    </location>
</feature>
<dbReference type="InterPro" id="IPR035940">
    <property type="entry name" value="CAP_sf"/>
</dbReference>
<comment type="caution">
    <text evidence="4">The sequence shown here is derived from an EMBL/GenBank/DDBJ whole genome shotgun (WGS) entry which is preliminary data.</text>
</comment>
<reference evidence="4 5" key="1">
    <citation type="submission" date="2018-03" db="EMBL/GenBank/DDBJ databases">
        <title>Genome sequence of Clostridium liquoris DSM 100320.</title>
        <authorList>
            <person name="Poehlein A."/>
            <person name="Daniel R."/>
        </authorList>
    </citation>
    <scope>NUCLEOTIDE SEQUENCE [LARGE SCALE GENOMIC DNA]</scope>
    <source>
        <strain evidence="4 5">DSM 100320</strain>
    </source>
</reference>
<dbReference type="InterPro" id="IPR014044">
    <property type="entry name" value="CAP_dom"/>
</dbReference>
<keyword evidence="2" id="KW-0732">Signal</keyword>
<sequence length="271" mass="29212">MKKQLIALTLIISSICATSCAQQQKPQKQQAIGGVESSVSKMGDIERVKITSDTANVRTGCSGNAPVAQKSNKDNTFDVVSQVSDWFAVKLPDNNIGFVPKSQCTPIVAEDKKPTTTPDTSGTVPQGTNTPKTPATETTSTTLTDAEQKMVNLVNEARAQNNLPPLTVDMQLANVARTKAQDMIDNNYFSHNSPKYGSPFDMMKSFGIKFVQAGENIAGNQSVENAENALMNSPGHRQNILNPNYTHIGIGIKAGGPYGNMFSQMFISKPR</sequence>
<gene>
    <name evidence="4" type="ORF">CLLI_23600</name>
</gene>
<evidence type="ECO:0000259" key="3">
    <source>
        <dbReference type="Pfam" id="PF00188"/>
    </source>
</evidence>
<dbReference type="Gene3D" id="3.40.33.10">
    <property type="entry name" value="CAP"/>
    <property type="match status" value="1"/>
</dbReference>
<dbReference type="PANTHER" id="PTHR31157:SF1">
    <property type="entry name" value="SCP DOMAIN-CONTAINING PROTEIN"/>
    <property type="match status" value="1"/>
</dbReference>
<protein>
    <submittedName>
        <fullName evidence="4">Cysteine-rich secretory protein family protein</fullName>
    </submittedName>
</protein>
<dbReference type="Pfam" id="PF00188">
    <property type="entry name" value="CAP"/>
    <property type="match status" value="1"/>
</dbReference>
<dbReference type="Proteomes" id="UP000239706">
    <property type="component" value="Unassembled WGS sequence"/>
</dbReference>
<evidence type="ECO:0000313" key="5">
    <source>
        <dbReference type="Proteomes" id="UP000239706"/>
    </source>
</evidence>
<feature type="signal peptide" evidence="2">
    <location>
        <begin position="1"/>
        <end position="21"/>
    </location>
</feature>
<feature type="compositionally biased region" description="Low complexity" evidence="1">
    <location>
        <begin position="128"/>
        <end position="141"/>
    </location>
</feature>
<proteinExistence type="predicted"/>
<dbReference type="CDD" id="cd05379">
    <property type="entry name" value="CAP_bacterial"/>
    <property type="match status" value="1"/>
</dbReference>
<accession>A0A2T0B1F5</accession>
<organism evidence="4 5">
    <name type="scientific">Clostridium liquoris</name>
    <dbReference type="NCBI Taxonomy" id="1289519"/>
    <lineage>
        <taxon>Bacteria</taxon>
        <taxon>Bacillati</taxon>
        <taxon>Bacillota</taxon>
        <taxon>Clostridia</taxon>
        <taxon>Eubacteriales</taxon>
        <taxon>Clostridiaceae</taxon>
        <taxon>Clostridium</taxon>
    </lineage>
</organism>
<evidence type="ECO:0000256" key="2">
    <source>
        <dbReference type="SAM" id="SignalP"/>
    </source>
</evidence>
<feature type="region of interest" description="Disordered" evidence="1">
    <location>
        <begin position="109"/>
        <end position="141"/>
    </location>
</feature>
<dbReference type="PANTHER" id="PTHR31157">
    <property type="entry name" value="SCP DOMAIN-CONTAINING PROTEIN"/>
    <property type="match status" value="1"/>
</dbReference>
<evidence type="ECO:0000256" key="1">
    <source>
        <dbReference type="SAM" id="MobiDB-lite"/>
    </source>
</evidence>
<dbReference type="RefSeq" id="WP_242975595.1">
    <property type="nucleotide sequence ID" value="NZ_PVXO01000064.1"/>
</dbReference>
<evidence type="ECO:0000313" key="4">
    <source>
        <dbReference type="EMBL" id="PRR77447.1"/>
    </source>
</evidence>
<dbReference type="SUPFAM" id="SSF55797">
    <property type="entry name" value="PR-1-like"/>
    <property type="match status" value="1"/>
</dbReference>
<feature type="compositionally biased region" description="Polar residues" evidence="1">
    <location>
        <begin position="115"/>
        <end position="127"/>
    </location>
</feature>
<name>A0A2T0B1F5_9CLOT</name>
<feature type="domain" description="SCP" evidence="3">
    <location>
        <begin position="151"/>
        <end position="265"/>
    </location>
</feature>
<dbReference type="NCBIfam" id="TIGR02909">
    <property type="entry name" value="spore_YkwD"/>
    <property type="match status" value="1"/>
</dbReference>
<dbReference type="EMBL" id="PVXO01000064">
    <property type="protein sequence ID" value="PRR77447.1"/>
    <property type="molecule type" value="Genomic_DNA"/>
</dbReference>
<dbReference type="InterPro" id="IPR014258">
    <property type="entry name" value="CAP_domain_YkwD-like"/>
</dbReference>